<dbReference type="SUPFAM" id="SSF51735">
    <property type="entry name" value="NAD(P)-binding Rossmann-fold domains"/>
    <property type="match status" value="1"/>
</dbReference>
<dbReference type="InterPro" id="IPR029752">
    <property type="entry name" value="D-isomer_DH_CS1"/>
</dbReference>
<feature type="domain" description="D-isomer specific 2-hydroxyacid dehydrogenase catalytic" evidence="5">
    <location>
        <begin position="20"/>
        <end position="311"/>
    </location>
</feature>
<dbReference type="SUPFAM" id="SSF52283">
    <property type="entry name" value="Formate/glycerate dehydrogenase catalytic domain-like"/>
    <property type="match status" value="1"/>
</dbReference>
<dbReference type="GO" id="GO:0051287">
    <property type="term" value="F:NAD binding"/>
    <property type="evidence" value="ECO:0007669"/>
    <property type="project" value="InterPro"/>
</dbReference>
<evidence type="ECO:0000256" key="1">
    <source>
        <dbReference type="ARBA" id="ARBA00005854"/>
    </source>
</evidence>
<feature type="domain" description="D-isomer specific 2-hydroxyacid dehydrogenase NAD-binding" evidence="6">
    <location>
        <begin position="110"/>
        <end position="285"/>
    </location>
</feature>
<reference evidence="7 8" key="1">
    <citation type="journal article" date="2016" name="Antonie Van Leeuwenhoek">
        <title>Bacillus depressus sp. nov., isolated from soil of a sunflower field.</title>
        <authorList>
            <person name="Wei X."/>
            <person name="Xin D."/>
            <person name="Xin Y."/>
            <person name="Zhang H."/>
            <person name="Wang T."/>
            <person name="Zhang J."/>
        </authorList>
    </citation>
    <scope>NUCLEOTIDE SEQUENCE [LARGE SCALE GENOMIC DNA]</scope>
    <source>
        <strain evidence="7 8">BZ1</strain>
    </source>
</reference>
<keyword evidence="2 4" id="KW-0560">Oxidoreductase</keyword>
<dbReference type="GO" id="GO:0003714">
    <property type="term" value="F:transcription corepressor activity"/>
    <property type="evidence" value="ECO:0007669"/>
    <property type="project" value="InterPro"/>
</dbReference>
<dbReference type="PANTHER" id="PTHR43761">
    <property type="entry name" value="D-ISOMER SPECIFIC 2-HYDROXYACID DEHYDROGENASE FAMILY PROTEIN (AFU_ORTHOLOGUE AFUA_1G13630)"/>
    <property type="match status" value="1"/>
</dbReference>
<dbReference type="InterPro" id="IPR006139">
    <property type="entry name" value="D-isomer_2_OHA_DH_cat_dom"/>
</dbReference>
<name>A0A6L3UYS7_9BACI</name>
<dbReference type="FunFam" id="3.40.50.720:FF:000203">
    <property type="entry name" value="D-3-phosphoglycerate dehydrogenase (SerA)"/>
    <property type="match status" value="1"/>
</dbReference>
<dbReference type="GO" id="GO:0016616">
    <property type="term" value="F:oxidoreductase activity, acting on the CH-OH group of donors, NAD or NADP as acceptor"/>
    <property type="evidence" value="ECO:0007669"/>
    <property type="project" value="InterPro"/>
</dbReference>
<dbReference type="Proteomes" id="UP000481030">
    <property type="component" value="Unassembled WGS sequence"/>
</dbReference>
<proteinExistence type="inferred from homology"/>
<evidence type="ECO:0000256" key="2">
    <source>
        <dbReference type="ARBA" id="ARBA00023002"/>
    </source>
</evidence>
<dbReference type="InterPro" id="IPR036291">
    <property type="entry name" value="NAD(P)-bd_dom_sf"/>
</dbReference>
<accession>A0A6L3UYS7</accession>
<organism evidence="7 8">
    <name type="scientific">Cytobacillus depressus</name>
    <dbReference type="NCBI Taxonomy" id="1602942"/>
    <lineage>
        <taxon>Bacteria</taxon>
        <taxon>Bacillati</taxon>
        <taxon>Bacillota</taxon>
        <taxon>Bacilli</taxon>
        <taxon>Bacillales</taxon>
        <taxon>Bacillaceae</taxon>
        <taxon>Cytobacillus</taxon>
    </lineage>
</organism>
<dbReference type="PROSITE" id="PS00065">
    <property type="entry name" value="D_2_HYDROXYACID_DH_1"/>
    <property type="match status" value="1"/>
</dbReference>
<dbReference type="PROSITE" id="PS00671">
    <property type="entry name" value="D_2_HYDROXYACID_DH_3"/>
    <property type="match status" value="1"/>
</dbReference>
<evidence type="ECO:0000313" key="8">
    <source>
        <dbReference type="Proteomes" id="UP000481030"/>
    </source>
</evidence>
<evidence type="ECO:0000259" key="6">
    <source>
        <dbReference type="Pfam" id="PF02826"/>
    </source>
</evidence>
<dbReference type="PROSITE" id="PS00670">
    <property type="entry name" value="D_2_HYDROXYACID_DH_2"/>
    <property type="match status" value="1"/>
</dbReference>
<protein>
    <submittedName>
        <fullName evidence="7">C-terminal binding protein</fullName>
    </submittedName>
</protein>
<evidence type="ECO:0000256" key="3">
    <source>
        <dbReference type="ARBA" id="ARBA00023027"/>
    </source>
</evidence>
<gene>
    <name evidence="7" type="ORF">F7731_22175</name>
</gene>
<dbReference type="PANTHER" id="PTHR43761:SF1">
    <property type="entry name" value="D-ISOMER SPECIFIC 2-HYDROXYACID DEHYDROGENASE CATALYTIC DOMAIN-CONTAINING PROTEIN-RELATED"/>
    <property type="match status" value="1"/>
</dbReference>
<dbReference type="Pfam" id="PF00389">
    <property type="entry name" value="2-Hacid_dh"/>
    <property type="match status" value="1"/>
</dbReference>
<dbReference type="InterPro" id="IPR043322">
    <property type="entry name" value="CtBP"/>
</dbReference>
<dbReference type="Gene3D" id="3.40.50.720">
    <property type="entry name" value="NAD(P)-binding Rossmann-like Domain"/>
    <property type="match status" value="2"/>
</dbReference>
<dbReference type="InterPro" id="IPR006140">
    <property type="entry name" value="D-isomer_DH_NAD-bd"/>
</dbReference>
<comment type="caution">
    <text evidence="7">The sequence shown here is derived from an EMBL/GenBank/DDBJ whole genome shotgun (WGS) entry which is preliminary data.</text>
</comment>
<dbReference type="EMBL" id="WBOS01000018">
    <property type="protein sequence ID" value="KAB2329555.1"/>
    <property type="molecule type" value="Genomic_DNA"/>
</dbReference>
<dbReference type="Pfam" id="PF02826">
    <property type="entry name" value="2-Hacid_dh_C"/>
    <property type="match status" value="1"/>
</dbReference>
<dbReference type="CDD" id="cd05299">
    <property type="entry name" value="CtBP_dh"/>
    <property type="match status" value="1"/>
</dbReference>
<sequence>MSLFTIGITDCDHPSVEIEQNIINKSSGRMVLHQCKTEEDVIRECSEADGLLNQYAPLTRNVLSQLPRCKVIVRYGVGINNIDLDAASDYGIQVCNVPDYGVDEVSDHALALLYTLARKTLLLGNSVRKGEWEFSISRPILRLRDQVVGVVGLGRIGSAFAKKAHGAGFKVIGYDQGRNRSESLPFVERVSFEQLLELSDIISVHCPLTNETKNLFGEKELLSMKSSAFIINTARGSIINEVALNQALEKGWIAGAALDVMEVEPPNPNNPLLQRENCIITPHVAWYSEQAFDELKRKAAEEAVRFLKRQEIYYPMNLV</sequence>
<dbReference type="RefSeq" id="WP_151536974.1">
    <property type="nucleotide sequence ID" value="NZ_WBOS01000018.1"/>
</dbReference>
<keyword evidence="8" id="KW-1185">Reference proteome</keyword>
<comment type="similarity">
    <text evidence="1 4">Belongs to the D-isomer specific 2-hydroxyacid dehydrogenase family.</text>
</comment>
<dbReference type="OrthoDB" id="9805416at2"/>
<dbReference type="AlphaFoldDB" id="A0A6L3UYS7"/>
<evidence type="ECO:0000256" key="4">
    <source>
        <dbReference type="RuleBase" id="RU003719"/>
    </source>
</evidence>
<evidence type="ECO:0000259" key="5">
    <source>
        <dbReference type="Pfam" id="PF00389"/>
    </source>
</evidence>
<keyword evidence="3" id="KW-0520">NAD</keyword>
<dbReference type="InterPro" id="IPR050418">
    <property type="entry name" value="D-iso_2-hydroxyacid_DH_PdxB"/>
</dbReference>
<dbReference type="InterPro" id="IPR029753">
    <property type="entry name" value="D-isomer_DH_CS"/>
</dbReference>
<evidence type="ECO:0000313" key="7">
    <source>
        <dbReference type="EMBL" id="KAB2329555.1"/>
    </source>
</evidence>